<evidence type="ECO:0000313" key="2">
    <source>
        <dbReference type="Proteomes" id="UP000257109"/>
    </source>
</evidence>
<accession>A0A371FUX3</accession>
<organism evidence="1 2">
    <name type="scientific">Mucuna pruriens</name>
    <name type="common">Velvet bean</name>
    <name type="synonym">Dolichos pruriens</name>
    <dbReference type="NCBI Taxonomy" id="157652"/>
    <lineage>
        <taxon>Eukaryota</taxon>
        <taxon>Viridiplantae</taxon>
        <taxon>Streptophyta</taxon>
        <taxon>Embryophyta</taxon>
        <taxon>Tracheophyta</taxon>
        <taxon>Spermatophyta</taxon>
        <taxon>Magnoliopsida</taxon>
        <taxon>eudicotyledons</taxon>
        <taxon>Gunneridae</taxon>
        <taxon>Pentapetalae</taxon>
        <taxon>rosids</taxon>
        <taxon>fabids</taxon>
        <taxon>Fabales</taxon>
        <taxon>Fabaceae</taxon>
        <taxon>Papilionoideae</taxon>
        <taxon>50 kb inversion clade</taxon>
        <taxon>NPAAA clade</taxon>
        <taxon>indigoferoid/millettioid clade</taxon>
        <taxon>Phaseoleae</taxon>
        <taxon>Mucuna</taxon>
    </lineage>
</organism>
<dbReference type="OrthoDB" id="1706811at2759"/>
<dbReference type="Proteomes" id="UP000257109">
    <property type="component" value="Unassembled WGS sequence"/>
</dbReference>
<evidence type="ECO:0000313" key="1">
    <source>
        <dbReference type="EMBL" id="RDX82129.1"/>
    </source>
</evidence>
<protein>
    <submittedName>
        <fullName evidence="1">Uncharacterized protein</fullName>
    </submittedName>
</protein>
<feature type="non-terminal residue" evidence="1">
    <location>
        <position position="1"/>
    </location>
</feature>
<dbReference type="AlphaFoldDB" id="A0A371FUX3"/>
<name>A0A371FUX3_MUCPR</name>
<reference evidence="1" key="1">
    <citation type="submission" date="2018-05" db="EMBL/GenBank/DDBJ databases">
        <title>Draft genome of Mucuna pruriens seed.</title>
        <authorList>
            <person name="Nnadi N.E."/>
            <person name="Vos R."/>
            <person name="Hasami M.H."/>
            <person name="Devisetty U.K."/>
            <person name="Aguiy J.C."/>
        </authorList>
    </citation>
    <scope>NUCLEOTIDE SEQUENCE [LARGE SCALE GENOMIC DNA]</scope>
    <source>
        <strain evidence="1">JCA_2017</strain>
    </source>
</reference>
<proteinExistence type="predicted"/>
<keyword evidence="2" id="KW-1185">Reference proteome</keyword>
<gene>
    <name evidence="1" type="ORF">CR513_37124</name>
</gene>
<dbReference type="EMBL" id="QJKJ01007727">
    <property type="protein sequence ID" value="RDX82129.1"/>
    <property type="molecule type" value="Genomic_DNA"/>
</dbReference>
<comment type="caution">
    <text evidence="1">The sequence shown here is derived from an EMBL/GenBank/DDBJ whole genome shotgun (WGS) entry which is preliminary data.</text>
</comment>
<sequence>MNYIQEGMRSVVLLEKPRNNPYNNIYNNNLISCKHPNLLKNLGYENFNERDSSKFHDLVLLPKLDYTLCFFNFFPSTMSTEKYNVSFVEGKDLWGHVDGNTPTPSKN</sequence>